<feature type="domain" description="Pyrrolo-quinoline quinone repeat" evidence="2">
    <location>
        <begin position="644"/>
        <end position="726"/>
    </location>
</feature>
<evidence type="ECO:0000256" key="1">
    <source>
        <dbReference type="SAM" id="MobiDB-lite"/>
    </source>
</evidence>
<dbReference type="PROSITE" id="PS51318">
    <property type="entry name" value="TAT"/>
    <property type="match status" value="1"/>
</dbReference>
<dbReference type="PANTHER" id="PTHR34512:SF30">
    <property type="entry name" value="OUTER MEMBRANE PROTEIN ASSEMBLY FACTOR BAMB"/>
    <property type="match status" value="1"/>
</dbReference>
<feature type="compositionally biased region" description="Gly residues" evidence="1">
    <location>
        <begin position="731"/>
        <end position="741"/>
    </location>
</feature>
<feature type="region of interest" description="Disordered" evidence="1">
    <location>
        <begin position="1"/>
        <end position="45"/>
    </location>
</feature>
<feature type="compositionally biased region" description="Pro residues" evidence="1">
    <location>
        <begin position="591"/>
        <end position="601"/>
    </location>
</feature>
<evidence type="ECO:0000313" key="4">
    <source>
        <dbReference type="EMBL" id="SEF53208.1"/>
    </source>
</evidence>
<reference evidence="4 5" key="1">
    <citation type="submission" date="2016-10" db="EMBL/GenBank/DDBJ databases">
        <authorList>
            <person name="de Groot N.N."/>
        </authorList>
    </citation>
    <scope>NUCLEOTIDE SEQUENCE [LARGE SCALE GENOMIC DNA]</scope>
    <source>
        <strain evidence="4 5">CGMCC 1.10331</strain>
    </source>
</reference>
<evidence type="ECO:0000259" key="2">
    <source>
        <dbReference type="Pfam" id="PF13360"/>
    </source>
</evidence>
<feature type="region of interest" description="Disordered" evidence="1">
    <location>
        <begin position="665"/>
        <end position="741"/>
    </location>
</feature>
<dbReference type="InterPro" id="IPR006311">
    <property type="entry name" value="TAT_signal"/>
</dbReference>
<dbReference type="RefSeq" id="WP_103989894.1">
    <property type="nucleotide sequence ID" value="NZ_CP031311.1"/>
</dbReference>
<dbReference type="EMBL" id="FNVN01000001">
    <property type="protein sequence ID" value="SEF53208.1"/>
    <property type="molecule type" value="Genomic_DNA"/>
</dbReference>
<dbReference type="InterPro" id="IPR015943">
    <property type="entry name" value="WD40/YVTN_repeat-like_dom_sf"/>
</dbReference>
<dbReference type="PANTHER" id="PTHR34512">
    <property type="entry name" value="CELL SURFACE PROTEIN"/>
    <property type="match status" value="1"/>
</dbReference>
<dbReference type="GeneID" id="39857909"/>
<protein>
    <submittedName>
        <fullName evidence="4">Outer membrane protein assembly factor BamB, contains PQQ-like beta-propeller repeat</fullName>
    </submittedName>
</protein>
<dbReference type="Proteomes" id="UP000236740">
    <property type="component" value="Unassembled WGS sequence"/>
</dbReference>
<feature type="compositionally biased region" description="Gly residues" evidence="1">
    <location>
        <begin position="676"/>
        <end position="686"/>
    </location>
</feature>
<dbReference type="InterPro" id="IPR002372">
    <property type="entry name" value="PQQ_rpt_dom"/>
</dbReference>
<dbReference type="InterPro" id="IPR011047">
    <property type="entry name" value="Quinoprotein_ADH-like_sf"/>
</dbReference>
<dbReference type="Gene3D" id="2.130.10.10">
    <property type="entry name" value="YVTN repeat-like/Quinoprotein amine dehydrogenase"/>
    <property type="match status" value="4"/>
</dbReference>
<feature type="region of interest" description="Disordered" evidence="1">
    <location>
        <begin position="522"/>
        <end position="625"/>
    </location>
</feature>
<name>A0A1H5STC3_9EURY</name>
<feature type="domain" description="Pyrrolo-quinoline quinone repeat" evidence="2">
    <location>
        <begin position="166"/>
        <end position="317"/>
    </location>
</feature>
<feature type="compositionally biased region" description="Gly residues" evidence="1">
    <location>
        <begin position="57"/>
        <end position="70"/>
    </location>
</feature>
<dbReference type="InterPro" id="IPR018391">
    <property type="entry name" value="PQQ_b-propeller_rpt"/>
</dbReference>
<evidence type="ECO:0000313" key="6">
    <source>
        <dbReference type="Proteomes" id="UP000296733"/>
    </source>
</evidence>
<feature type="region of interest" description="Disordered" evidence="1">
    <location>
        <begin position="57"/>
        <end position="123"/>
    </location>
</feature>
<dbReference type="EMBL" id="CP031311">
    <property type="protein sequence ID" value="QCC47504.1"/>
    <property type="molecule type" value="Genomic_DNA"/>
</dbReference>
<evidence type="ECO:0000313" key="3">
    <source>
        <dbReference type="EMBL" id="QCC47504.1"/>
    </source>
</evidence>
<feature type="compositionally biased region" description="Low complexity" evidence="1">
    <location>
        <begin position="535"/>
        <end position="563"/>
    </location>
</feature>
<feature type="compositionally biased region" description="Basic and acidic residues" evidence="1">
    <location>
        <begin position="15"/>
        <end position="25"/>
    </location>
</feature>
<sequence length="900" mass="91084">MKRPPRGPDSSAEASRSEDSERISDAVDTADLDGGSRATGPSRRRFLAGIAVGVGGVLAGCGETTPGGPGTASDTDGTDGSPTEATPARPGPAPDVAGPWPQARADAGNTGAVDASGPTAAPSVRWATDSAGTVGAAVGAAPEARVEGGDGDARDAAVGPYVVAEDGRVAALDSAGEVRWRATLGDGQFPPAAGSGFVVVPTRERLVVFDAASGERLREIDLPGGVLYAPTLVGARALVGTFSNGVVAVDVESGEVLWEAVTPSRAFPPLVVDGVAYVTARRWETGDGGDAPGVLVALDADSGDRLWERPLDGPPTAPPGHRDGVVYAGTNRGSVDAVDAASGDRIWRETVGDWVTRGPTAGADGVYVVVLGEGPVKLDRDGTVLWRSDVGGGTNPVLTEDDVVLGTDGGVVAVGRDDGEVSWRGETGSVVQFDVRLRDGTVYAGDQFGTVVGFDASTGDRNWEFPFRPATMPGPVVGPRTVAGAAGDGGTYDVLASEGQELSLVGGAATPAITPVFLEDEADESGSETGGEGSAGSPTRTDAGTRTTTAGGSATAEAGAETLLGGGTDGSLYRVRTVDYGDPPGDELEPTPTPTATPDPGEPTRTPTPHIDLPEPEALWERDLDVRPRSPVTYADGRAYLGTDEGVAAVDPRNGRLLWRLSLATGDDRNGDDGGSDGGSGDGGSGDADDGSEGGGGRVSGAPAVTGERAFVATDSGRLVAVDPGTDSTAGGDGDGEGGTARPGIEWEVSLGESVRAGPVAVDDSVFVADESGRVTAYDVAGERRWRREVGGAVYGGPLVSDDRVFVGTDAGEVVALSRGDGSVSWRRETDGGVRATPAVGRETVYAGDHEGTLWAFDAASGDVRWRLTLGRWMDAPPAVGHGAVFVADQTGNVYAVVGE</sequence>
<organism evidence="4 5">
    <name type="scientific">Halobellus limi</name>
    <dbReference type="NCBI Taxonomy" id="699433"/>
    <lineage>
        <taxon>Archaea</taxon>
        <taxon>Methanobacteriati</taxon>
        <taxon>Methanobacteriota</taxon>
        <taxon>Stenosarchaea group</taxon>
        <taxon>Halobacteria</taxon>
        <taxon>Halobacteriales</taxon>
        <taxon>Haloferacaceae</taxon>
        <taxon>Halobellus</taxon>
    </lineage>
</organism>
<dbReference type="SUPFAM" id="SSF50998">
    <property type="entry name" value="Quinoprotein alcohol dehydrogenase-like"/>
    <property type="match status" value="4"/>
</dbReference>
<feature type="domain" description="Pyrrolo-quinoline quinone repeat" evidence="2">
    <location>
        <begin position="747"/>
        <end position="896"/>
    </location>
</feature>
<dbReference type="Proteomes" id="UP000296733">
    <property type="component" value="Chromosome"/>
</dbReference>
<evidence type="ECO:0000313" key="5">
    <source>
        <dbReference type="Proteomes" id="UP000236740"/>
    </source>
</evidence>
<gene>
    <name evidence="3" type="ORF">DV707_07430</name>
    <name evidence="4" type="ORF">SAMN04488133_0058</name>
</gene>
<feature type="domain" description="Pyrrolo-quinoline quinone repeat" evidence="2">
    <location>
        <begin position="332"/>
        <end position="467"/>
    </location>
</feature>
<dbReference type="Pfam" id="PF13360">
    <property type="entry name" value="PQQ_2"/>
    <property type="match status" value="4"/>
</dbReference>
<dbReference type="OrthoDB" id="8638at2157"/>
<proteinExistence type="predicted"/>
<keyword evidence="5" id="KW-1185">Reference proteome</keyword>
<dbReference type="AlphaFoldDB" id="A0A1H5STC3"/>
<dbReference type="SMART" id="SM00564">
    <property type="entry name" value="PQQ"/>
    <property type="match status" value="12"/>
</dbReference>
<dbReference type="KEGG" id="hlm:DV707_07430"/>
<dbReference type="Gene3D" id="2.40.10.480">
    <property type="match status" value="1"/>
</dbReference>
<accession>A0A1H5STC3</accession>
<reference evidence="3 6" key="2">
    <citation type="journal article" date="2019" name="Nat. Commun.">
        <title>A new type of DNA phosphorothioation-based antiviral system in archaea.</title>
        <authorList>
            <person name="Xiong L."/>
            <person name="Liu S."/>
            <person name="Chen S."/>
            <person name="Xiao Y."/>
            <person name="Zhu B."/>
            <person name="Gao Y."/>
            <person name="Zhang Y."/>
            <person name="Chen B."/>
            <person name="Luo J."/>
            <person name="Deng Z."/>
            <person name="Chen X."/>
            <person name="Wang L."/>
            <person name="Chen S."/>
        </authorList>
    </citation>
    <scope>NUCLEOTIDE SEQUENCE [LARGE SCALE GENOMIC DNA]</scope>
    <source>
        <strain evidence="3 6">CGMCC 1.10331</strain>
    </source>
</reference>
<feature type="compositionally biased region" description="Polar residues" evidence="1">
    <location>
        <begin position="72"/>
        <end position="84"/>
    </location>
</feature>